<dbReference type="Pfam" id="PF01795">
    <property type="entry name" value="Methyltransf_5"/>
    <property type="match status" value="1"/>
</dbReference>
<dbReference type="InterPro" id="IPR023397">
    <property type="entry name" value="SAM-dep_MeTrfase_MraW_recog"/>
</dbReference>
<proteinExistence type="inferred from homology"/>
<comment type="function">
    <text evidence="6">Specifically methylates the N4 position of cytidine in position 1402 (C1402) of 16S rRNA.</text>
</comment>
<feature type="binding site" evidence="6">
    <location>
        <position position="78"/>
    </location>
    <ligand>
        <name>S-adenosyl-L-methionine</name>
        <dbReference type="ChEBI" id="CHEBI:59789"/>
    </ligand>
</feature>
<evidence type="ECO:0000313" key="9">
    <source>
        <dbReference type="Proteomes" id="UP000177682"/>
    </source>
</evidence>
<keyword evidence="4 6" id="KW-0808">Transferase</keyword>
<dbReference type="Gene3D" id="3.40.50.150">
    <property type="entry name" value="Vaccinia Virus protein VP39"/>
    <property type="match status" value="1"/>
</dbReference>
<dbReference type="PANTHER" id="PTHR11265">
    <property type="entry name" value="S-ADENOSYL-METHYLTRANSFERASE MRAW"/>
    <property type="match status" value="1"/>
</dbReference>
<comment type="similarity">
    <text evidence="1 6">Belongs to the methyltransferase superfamily. RsmH family.</text>
</comment>
<feature type="binding site" evidence="6">
    <location>
        <begin position="30"/>
        <end position="32"/>
    </location>
    <ligand>
        <name>S-adenosyl-L-methionine</name>
        <dbReference type="ChEBI" id="CHEBI:59789"/>
    </ligand>
</feature>
<evidence type="ECO:0000256" key="5">
    <source>
        <dbReference type="ARBA" id="ARBA00022691"/>
    </source>
</evidence>
<dbReference type="SUPFAM" id="SSF81799">
    <property type="entry name" value="Putative methyltransferase TM0872, insert domain"/>
    <property type="match status" value="1"/>
</dbReference>
<comment type="subcellular location">
    <subcellularLocation>
        <location evidence="6">Cytoplasm</location>
    </subcellularLocation>
</comment>
<dbReference type="AlphaFoldDB" id="A0A1F5PL62"/>
<reference evidence="8 9" key="1">
    <citation type="journal article" date="2016" name="Nat. Commun.">
        <title>Thousands of microbial genomes shed light on interconnected biogeochemical processes in an aquifer system.</title>
        <authorList>
            <person name="Anantharaman K."/>
            <person name="Brown C.T."/>
            <person name="Hug L.A."/>
            <person name="Sharon I."/>
            <person name="Castelle C.J."/>
            <person name="Probst A.J."/>
            <person name="Thomas B.C."/>
            <person name="Singh A."/>
            <person name="Wilkins M.J."/>
            <person name="Karaoz U."/>
            <person name="Brodie E.L."/>
            <person name="Williams K.H."/>
            <person name="Hubbard S.S."/>
            <person name="Banfield J.F."/>
        </authorList>
    </citation>
    <scope>NUCLEOTIDE SEQUENCE [LARGE SCALE GENOMIC DNA]</scope>
</reference>
<sequence length="309" mass="34390">MHVPVLLKETLEYLNAASGGRFADGTVGSGGHTIAILNSNPVNQVLGIDLDQTSLDKLRERLVQESLNQRATLVKGNYVDLDSICAEHSITELDGILLDLGFSSDQVDQAKRGFSFQSEGPLDMRFDSSSKVTAEQVVNHYHVHELAEIFKDFGEEKFAGRIAREIVAHRQKGSILSTGQLAEIIKQALPKPIQFKAADSQRRIFQALRIEVNRELVNLKTVLPKCLKLLKPAGRLVVISFQSLEDRIVKEFFNEQARECVCPPEFPTCVCDKISTLRILTRKPATASEEEIKTNSRSKPAKLRAAQKI</sequence>
<dbReference type="InterPro" id="IPR002903">
    <property type="entry name" value="RsmH"/>
</dbReference>
<comment type="catalytic activity">
    <reaction evidence="6">
        <text>cytidine(1402) in 16S rRNA + S-adenosyl-L-methionine = N(4)-methylcytidine(1402) in 16S rRNA + S-adenosyl-L-homocysteine + H(+)</text>
        <dbReference type="Rhea" id="RHEA:42928"/>
        <dbReference type="Rhea" id="RHEA-COMP:10286"/>
        <dbReference type="Rhea" id="RHEA-COMP:10287"/>
        <dbReference type="ChEBI" id="CHEBI:15378"/>
        <dbReference type="ChEBI" id="CHEBI:57856"/>
        <dbReference type="ChEBI" id="CHEBI:59789"/>
        <dbReference type="ChEBI" id="CHEBI:74506"/>
        <dbReference type="ChEBI" id="CHEBI:82748"/>
        <dbReference type="EC" id="2.1.1.199"/>
    </reaction>
</comment>
<dbReference type="Gene3D" id="1.10.150.170">
    <property type="entry name" value="Putative methyltransferase TM0872, insert domain"/>
    <property type="match status" value="1"/>
</dbReference>
<organism evidence="8 9">
    <name type="scientific">Candidatus Doudnabacteria bacterium RIFCSPHIGHO2_12_FULL_48_16</name>
    <dbReference type="NCBI Taxonomy" id="1817838"/>
    <lineage>
        <taxon>Bacteria</taxon>
        <taxon>Candidatus Doudnaibacteriota</taxon>
    </lineage>
</organism>
<evidence type="ECO:0000256" key="1">
    <source>
        <dbReference type="ARBA" id="ARBA00010396"/>
    </source>
</evidence>
<dbReference type="NCBIfam" id="TIGR00006">
    <property type="entry name" value="16S rRNA (cytosine(1402)-N(4))-methyltransferase RsmH"/>
    <property type="match status" value="1"/>
</dbReference>
<accession>A0A1F5PL62</accession>
<dbReference type="GO" id="GO:0005737">
    <property type="term" value="C:cytoplasm"/>
    <property type="evidence" value="ECO:0007669"/>
    <property type="project" value="UniProtKB-SubCell"/>
</dbReference>
<feature type="binding site" evidence="6">
    <location>
        <position position="99"/>
    </location>
    <ligand>
        <name>S-adenosyl-L-methionine</name>
        <dbReference type="ChEBI" id="CHEBI:59789"/>
    </ligand>
</feature>
<dbReference type="PANTHER" id="PTHR11265:SF0">
    <property type="entry name" value="12S RRNA N4-METHYLCYTIDINE METHYLTRANSFERASE"/>
    <property type="match status" value="1"/>
</dbReference>
<dbReference type="HAMAP" id="MF_01007">
    <property type="entry name" value="16SrRNA_methyltr_H"/>
    <property type="match status" value="1"/>
</dbReference>
<dbReference type="PIRSF" id="PIRSF004486">
    <property type="entry name" value="MraW"/>
    <property type="match status" value="1"/>
</dbReference>
<protein>
    <recommendedName>
        <fullName evidence="6">Ribosomal RNA small subunit methyltransferase H</fullName>
        <ecNumber evidence="6">2.1.1.199</ecNumber>
    </recommendedName>
    <alternativeName>
        <fullName evidence="6">16S rRNA m(4)C1402 methyltransferase</fullName>
    </alternativeName>
    <alternativeName>
        <fullName evidence="6">rRNA (cytosine-N(4)-)-methyltransferase RsmH</fullName>
    </alternativeName>
</protein>
<dbReference type="Proteomes" id="UP000177682">
    <property type="component" value="Unassembled WGS sequence"/>
</dbReference>
<evidence type="ECO:0000256" key="6">
    <source>
        <dbReference type="HAMAP-Rule" id="MF_01007"/>
    </source>
</evidence>
<evidence type="ECO:0000313" key="8">
    <source>
        <dbReference type="EMBL" id="OGE90651.1"/>
    </source>
</evidence>
<name>A0A1F5PL62_9BACT</name>
<evidence type="ECO:0000256" key="7">
    <source>
        <dbReference type="SAM" id="MobiDB-lite"/>
    </source>
</evidence>
<dbReference type="InterPro" id="IPR029063">
    <property type="entry name" value="SAM-dependent_MTases_sf"/>
</dbReference>
<feature type="compositionally biased region" description="Basic residues" evidence="7">
    <location>
        <begin position="299"/>
        <end position="309"/>
    </location>
</feature>
<dbReference type="GO" id="GO:0071424">
    <property type="term" value="F:rRNA (cytosine-N4-)-methyltransferase activity"/>
    <property type="evidence" value="ECO:0007669"/>
    <property type="project" value="UniProtKB-UniRule"/>
</dbReference>
<evidence type="ECO:0000256" key="2">
    <source>
        <dbReference type="ARBA" id="ARBA00022552"/>
    </source>
</evidence>
<dbReference type="SUPFAM" id="SSF53335">
    <property type="entry name" value="S-adenosyl-L-methionine-dependent methyltransferases"/>
    <property type="match status" value="1"/>
</dbReference>
<feature type="binding site" evidence="6">
    <location>
        <position position="49"/>
    </location>
    <ligand>
        <name>S-adenosyl-L-methionine</name>
        <dbReference type="ChEBI" id="CHEBI:59789"/>
    </ligand>
</feature>
<dbReference type="EC" id="2.1.1.199" evidence="6"/>
<feature type="region of interest" description="Disordered" evidence="7">
    <location>
        <begin position="288"/>
        <end position="309"/>
    </location>
</feature>
<comment type="caution">
    <text evidence="8">The sequence shown here is derived from an EMBL/GenBank/DDBJ whole genome shotgun (WGS) entry which is preliminary data.</text>
</comment>
<dbReference type="EMBL" id="MFEY01000004">
    <property type="protein sequence ID" value="OGE90651.1"/>
    <property type="molecule type" value="Genomic_DNA"/>
</dbReference>
<dbReference type="GO" id="GO:0070475">
    <property type="term" value="P:rRNA base methylation"/>
    <property type="evidence" value="ECO:0007669"/>
    <property type="project" value="UniProtKB-UniRule"/>
</dbReference>
<gene>
    <name evidence="6" type="primary">rsmH</name>
    <name evidence="8" type="ORF">A3E29_00765</name>
</gene>
<feature type="binding site" evidence="6">
    <location>
        <position position="106"/>
    </location>
    <ligand>
        <name>S-adenosyl-L-methionine</name>
        <dbReference type="ChEBI" id="CHEBI:59789"/>
    </ligand>
</feature>
<keyword evidence="6" id="KW-0963">Cytoplasm</keyword>
<keyword evidence="3 6" id="KW-0489">Methyltransferase</keyword>
<evidence type="ECO:0000256" key="4">
    <source>
        <dbReference type="ARBA" id="ARBA00022679"/>
    </source>
</evidence>
<evidence type="ECO:0000256" key="3">
    <source>
        <dbReference type="ARBA" id="ARBA00022603"/>
    </source>
</evidence>
<keyword evidence="2 6" id="KW-0698">rRNA processing</keyword>
<keyword evidence="5 6" id="KW-0949">S-adenosyl-L-methionine</keyword>